<reference evidence="1" key="1">
    <citation type="journal article" date="2023" name="Mol. Phylogenet. Evol.">
        <title>Genome-scale phylogeny and comparative genomics of the fungal order Sordariales.</title>
        <authorList>
            <person name="Hensen N."/>
            <person name="Bonometti L."/>
            <person name="Westerberg I."/>
            <person name="Brannstrom I.O."/>
            <person name="Guillou S."/>
            <person name="Cros-Aarteil S."/>
            <person name="Calhoun S."/>
            <person name="Haridas S."/>
            <person name="Kuo A."/>
            <person name="Mondo S."/>
            <person name="Pangilinan J."/>
            <person name="Riley R."/>
            <person name="LaButti K."/>
            <person name="Andreopoulos B."/>
            <person name="Lipzen A."/>
            <person name="Chen C."/>
            <person name="Yan M."/>
            <person name="Daum C."/>
            <person name="Ng V."/>
            <person name="Clum A."/>
            <person name="Steindorff A."/>
            <person name="Ohm R.A."/>
            <person name="Martin F."/>
            <person name="Silar P."/>
            <person name="Natvig D.O."/>
            <person name="Lalanne C."/>
            <person name="Gautier V."/>
            <person name="Ament-Velasquez S.L."/>
            <person name="Kruys A."/>
            <person name="Hutchinson M.I."/>
            <person name="Powell A.J."/>
            <person name="Barry K."/>
            <person name="Miller A.N."/>
            <person name="Grigoriev I.V."/>
            <person name="Debuchy R."/>
            <person name="Gladieux P."/>
            <person name="Hiltunen Thoren M."/>
            <person name="Johannesson H."/>
        </authorList>
    </citation>
    <scope>NUCLEOTIDE SEQUENCE</scope>
    <source>
        <strain evidence="1">PSN293</strain>
    </source>
</reference>
<dbReference type="AlphaFoldDB" id="A0AAN6Y7N6"/>
<evidence type="ECO:0000313" key="2">
    <source>
        <dbReference type="Proteomes" id="UP001301769"/>
    </source>
</evidence>
<proteinExistence type="predicted"/>
<dbReference type="EMBL" id="MU858109">
    <property type="protein sequence ID" value="KAK4213420.1"/>
    <property type="molecule type" value="Genomic_DNA"/>
</dbReference>
<sequence length="169" mass="19365">MRFARNAIKSVTTKATVENMKHLWNDYQRNFATERGKRIDELDVARLGGWCDSRDILMVHKRLTRAQSTMLIQLRSQNIGLQAYLERIAKVDSSQCGCGAAVQDVDHIFFHCPLLAEVVEAQLYGHPAVQCRNMYRLMTEFASHLTAFAIINLGLEQFEPVVDDYDILF</sequence>
<organism evidence="1 2">
    <name type="scientific">Rhypophila decipiens</name>
    <dbReference type="NCBI Taxonomy" id="261697"/>
    <lineage>
        <taxon>Eukaryota</taxon>
        <taxon>Fungi</taxon>
        <taxon>Dikarya</taxon>
        <taxon>Ascomycota</taxon>
        <taxon>Pezizomycotina</taxon>
        <taxon>Sordariomycetes</taxon>
        <taxon>Sordariomycetidae</taxon>
        <taxon>Sordariales</taxon>
        <taxon>Naviculisporaceae</taxon>
        <taxon>Rhypophila</taxon>
    </lineage>
</organism>
<name>A0AAN6Y7N6_9PEZI</name>
<comment type="caution">
    <text evidence="1">The sequence shown here is derived from an EMBL/GenBank/DDBJ whole genome shotgun (WGS) entry which is preliminary data.</text>
</comment>
<gene>
    <name evidence="1" type="ORF">QBC37DRAFT_400606</name>
</gene>
<reference evidence="1" key="2">
    <citation type="submission" date="2023-05" db="EMBL/GenBank/DDBJ databases">
        <authorList>
            <consortium name="Lawrence Berkeley National Laboratory"/>
            <person name="Steindorff A."/>
            <person name="Hensen N."/>
            <person name="Bonometti L."/>
            <person name="Westerberg I."/>
            <person name="Brannstrom I.O."/>
            <person name="Guillou S."/>
            <person name="Cros-Aarteil S."/>
            <person name="Calhoun S."/>
            <person name="Haridas S."/>
            <person name="Kuo A."/>
            <person name="Mondo S."/>
            <person name="Pangilinan J."/>
            <person name="Riley R."/>
            <person name="Labutti K."/>
            <person name="Andreopoulos B."/>
            <person name="Lipzen A."/>
            <person name="Chen C."/>
            <person name="Yanf M."/>
            <person name="Daum C."/>
            <person name="Ng V."/>
            <person name="Clum A."/>
            <person name="Ohm R."/>
            <person name="Martin F."/>
            <person name="Silar P."/>
            <person name="Natvig D."/>
            <person name="Lalanne C."/>
            <person name="Gautier V."/>
            <person name="Ament-Velasquez S.L."/>
            <person name="Kruys A."/>
            <person name="Hutchinson M.I."/>
            <person name="Powell A.J."/>
            <person name="Barry K."/>
            <person name="Miller A.N."/>
            <person name="Grigoriev I.V."/>
            <person name="Debuchy R."/>
            <person name="Gladieux P."/>
            <person name="Thoren M.H."/>
            <person name="Johannesson H."/>
        </authorList>
    </citation>
    <scope>NUCLEOTIDE SEQUENCE</scope>
    <source>
        <strain evidence="1">PSN293</strain>
    </source>
</reference>
<protein>
    <recommendedName>
        <fullName evidence="3">Reverse transcriptase zinc-binding domain-containing protein</fullName>
    </recommendedName>
</protein>
<evidence type="ECO:0000313" key="1">
    <source>
        <dbReference type="EMBL" id="KAK4213420.1"/>
    </source>
</evidence>
<evidence type="ECO:0008006" key="3">
    <source>
        <dbReference type="Google" id="ProtNLM"/>
    </source>
</evidence>
<accession>A0AAN6Y7N6</accession>
<keyword evidence="2" id="KW-1185">Reference proteome</keyword>
<dbReference type="Proteomes" id="UP001301769">
    <property type="component" value="Unassembled WGS sequence"/>
</dbReference>